<protein>
    <recommendedName>
        <fullName evidence="4">Solute-binding protein family 3/N-terminal domain-containing protein</fullName>
    </recommendedName>
</protein>
<dbReference type="AlphaFoldDB" id="A0A1V1NUP3"/>
<proteinExistence type="predicted"/>
<evidence type="ECO:0000256" key="1">
    <source>
        <dbReference type="SAM" id="SignalP"/>
    </source>
</evidence>
<organism evidence="2 3">
    <name type="scientific">Candidatus Magnetoglobus multicellularis str. Araruama</name>
    <dbReference type="NCBI Taxonomy" id="890399"/>
    <lineage>
        <taxon>Bacteria</taxon>
        <taxon>Pseudomonadati</taxon>
        <taxon>Thermodesulfobacteriota</taxon>
        <taxon>Desulfobacteria</taxon>
        <taxon>Desulfobacterales</taxon>
        <taxon>Desulfobacteraceae</taxon>
        <taxon>Candidatus Magnetoglobus</taxon>
    </lineage>
</organism>
<comment type="caution">
    <text evidence="2">The sequence shown here is derived from an EMBL/GenBank/DDBJ whole genome shotgun (WGS) entry which is preliminary data.</text>
</comment>
<gene>
    <name evidence="2" type="ORF">OMM_13090</name>
</gene>
<evidence type="ECO:0008006" key="4">
    <source>
        <dbReference type="Google" id="ProtNLM"/>
    </source>
</evidence>
<dbReference type="Proteomes" id="UP000189670">
    <property type="component" value="Unassembled WGS sequence"/>
</dbReference>
<keyword evidence="1" id="KW-0732">Signal</keyword>
<feature type="chain" id="PRO_5012911529" description="Solute-binding protein family 3/N-terminal domain-containing protein" evidence="1">
    <location>
        <begin position="21"/>
        <end position="134"/>
    </location>
</feature>
<dbReference type="EMBL" id="ATBP01002147">
    <property type="protein sequence ID" value="ETR66216.1"/>
    <property type="molecule type" value="Genomic_DNA"/>
</dbReference>
<accession>A0A1V1NUP3</accession>
<dbReference type="SUPFAM" id="SSF53850">
    <property type="entry name" value="Periplasmic binding protein-like II"/>
    <property type="match status" value="1"/>
</dbReference>
<evidence type="ECO:0000313" key="3">
    <source>
        <dbReference type="Proteomes" id="UP000189670"/>
    </source>
</evidence>
<evidence type="ECO:0000313" key="2">
    <source>
        <dbReference type="EMBL" id="ETR66216.1"/>
    </source>
</evidence>
<name>A0A1V1NUP3_9BACT</name>
<sequence>MRIVILSVVLILSTLTVSNACTTIRITNGEWEPYLSEYSYEFGLVSHIITETFKQEGISIEWGFFPWKRSLEVARSGLWDASAAWMPTKKEKKIFGSVNLSLIHHMYFLPERKEVSLGIIHRFKGTSYWTHKRV</sequence>
<reference evidence="3" key="1">
    <citation type="submission" date="2012-11" db="EMBL/GenBank/DDBJ databases">
        <authorList>
            <person name="Lucero-Rivera Y.E."/>
            <person name="Tovar-Ramirez D."/>
        </authorList>
    </citation>
    <scope>NUCLEOTIDE SEQUENCE [LARGE SCALE GENOMIC DNA]</scope>
    <source>
        <strain evidence="3">Araruama</strain>
    </source>
</reference>
<feature type="signal peptide" evidence="1">
    <location>
        <begin position="1"/>
        <end position="20"/>
    </location>
</feature>